<dbReference type="PANTHER" id="PTHR12907:SF26">
    <property type="entry name" value="HIF PROLYL HYDROXYLASE, ISOFORM C"/>
    <property type="match status" value="1"/>
</dbReference>
<reference evidence="3" key="1">
    <citation type="submission" date="2021-02" db="EMBL/GenBank/DDBJ databases">
        <authorList>
            <person name="Dougan E. K."/>
            <person name="Rhodes N."/>
            <person name="Thang M."/>
            <person name="Chan C."/>
        </authorList>
    </citation>
    <scope>NUCLEOTIDE SEQUENCE</scope>
</reference>
<dbReference type="OrthoDB" id="76265at2759"/>
<proteinExistence type="predicted"/>
<dbReference type="InterPro" id="IPR005123">
    <property type="entry name" value="Oxoglu/Fe-dep_dioxygenase_dom"/>
</dbReference>
<dbReference type="InterPro" id="IPR051559">
    <property type="entry name" value="HIF_prolyl_hydroxylases"/>
</dbReference>
<protein>
    <recommendedName>
        <fullName evidence="2">Fe2OG dioxygenase domain-containing protein</fullName>
    </recommendedName>
</protein>
<keyword evidence="1" id="KW-0847">Vitamin C</keyword>
<dbReference type="PROSITE" id="PS51471">
    <property type="entry name" value="FE2OG_OXY"/>
    <property type="match status" value="1"/>
</dbReference>
<comment type="caution">
    <text evidence="3">The sequence shown here is derived from an EMBL/GenBank/DDBJ whole genome shotgun (WGS) entry which is preliminary data.</text>
</comment>
<dbReference type="EMBL" id="CAJNNV010028255">
    <property type="protein sequence ID" value="CAE8623853.1"/>
    <property type="molecule type" value="Genomic_DNA"/>
</dbReference>
<dbReference type="PANTHER" id="PTHR12907">
    <property type="entry name" value="EGL NINE HOMOLOG-RELATED"/>
    <property type="match status" value="1"/>
</dbReference>
<evidence type="ECO:0000313" key="3">
    <source>
        <dbReference type="EMBL" id="CAE8623853.1"/>
    </source>
</evidence>
<dbReference type="Gene3D" id="2.60.120.620">
    <property type="entry name" value="q2cbj1_9rhob like domain"/>
    <property type="match status" value="1"/>
</dbReference>
<dbReference type="InterPro" id="IPR044862">
    <property type="entry name" value="Pro_4_hyd_alph_FE2OG_OXY"/>
</dbReference>
<name>A0A813GFX5_POLGL</name>
<dbReference type="GO" id="GO:0008198">
    <property type="term" value="F:ferrous iron binding"/>
    <property type="evidence" value="ECO:0007669"/>
    <property type="project" value="TreeGrafter"/>
</dbReference>
<dbReference type="GO" id="GO:0071456">
    <property type="term" value="P:cellular response to hypoxia"/>
    <property type="evidence" value="ECO:0007669"/>
    <property type="project" value="TreeGrafter"/>
</dbReference>
<keyword evidence="4" id="KW-1185">Reference proteome</keyword>
<dbReference type="Proteomes" id="UP000654075">
    <property type="component" value="Unassembled WGS sequence"/>
</dbReference>
<evidence type="ECO:0000259" key="2">
    <source>
        <dbReference type="PROSITE" id="PS51471"/>
    </source>
</evidence>
<evidence type="ECO:0000313" key="4">
    <source>
        <dbReference type="Proteomes" id="UP000654075"/>
    </source>
</evidence>
<evidence type="ECO:0000256" key="1">
    <source>
        <dbReference type="ARBA" id="ARBA00022896"/>
    </source>
</evidence>
<dbReference type="AlphaFoldDB" id="A0A813GFX5"/>
<sequence length="176" mass="19470">MHLLEGVACELERHGYRGSFAHQVPQLLQLSCYPAGSSHGYDRHLDCNLQSVFDLGVLAWLRATGNRARVLTAMVYLNDEDWLPSSTANSPGGHDGGELRVFHGVQWFPLAADAGAGEWRDYTDIAQRGGTLVIFNSRVVEHQVLPTRRQDRYALTCWVFGQPATLPRALRPSAAA</sequence>
<feature type="domain" description="Fe2OG dioxygenase" evidence="2">
    <location>
        <begin position="23"/>
        <end position="161"/>
    </location>
</feature>
<dbReference type="GO" id="GO:0031418">
    <property type="term" value="F:L-ascorbic acid binding"/>
    <property type="evidence" value="ECO:0007669"/>
    <property type="project" value="UniProtKB-KW"/>
</dbReference>
<gene>
    <name evidence="3" type="ORF">PGLA1383_LOCUS41062</name>
</gene>
<dbReference type="GO" id="GO:0031543">
    <property type="term" value="F:peptidyl-proline dioxygenase activity"/>
    <property type="evidence" value="ECO:0007669"/>
    <property type="project" value="TreeGrafter"/>
</dbReference>
<dbReference type="Pfam" id="PF13640">
    <property type="entry name" value="2OG-FeII_Oxy_3"/>
    <property type="match status" value="1"/>
</dbReference>
<organism evidence="3 4">
    <name type="scientific">Polarella glacialis</name>
    <name type="common">Dinoflagellate</name>
    <dbReference type="NCBI Taxonomy" id="89957"/>
    <lineage>
        <taxon>Eukaryota</taxon>
        <taxon>Sar</taxon>
        <taxon>Alveolata</taxon>
        <taxon>Dinophyceae</taxon>
        <taxon>Suessiales</taxon>
        <taxon>Suessiaceae</taxon>
        <taxon>Polarella</taxon>
    </lineage>
</organism>
<accession>A0A813GFX5</accession>